<dbReference type="InterPro" id="IPR036188">
    <property type="entry name" value="FAD/NAD-bd_sf"/>
</dbReference>
<dbReference type="PANTHER" id="PTHR13847:SF193">
    <property type="entry name" value="PYRUVATE DEHYDROGENASE PHOSPHATASE REGULATORY SUBUNIT, MITOCHONDRIAL"/>
    <property type="match status" value="1"/>
</dbReference>
<dbReference type="Proteomes" id="UP000318050">
    <property type="component" value="Unassembled WGS sequence"/>
</dbReference>
<proteinExistence type="predicted"/>
<feature type="domain" description="FAD dependent oxidoreductase" evidence="2">
    <location>
        <begin position="5"/>
        <end position="359"/>
    </location>
</feature>
<dbReference type="Pfam" id="PF01266">
    <property type="entry name" value="DAO"/>
    <property type="match status" value="1"/>
</dbReference>
<dbReference type="SUPFAM" id="SSF54373">
    <property type="entry name" value="FAD-linked reductases, C-terminal domain"/>
    <property type="match status" value="1"/>
</dbReference>
<sequence length="409" mass="43368">MDKFDVVVVGSGAFGASTAFHLAKAGRRVALVDQAALGSQTSPRAAGLTGQLRRTDVMMELARRSVEKIVHFTTETGLPIEYVQAGSLIIARTPEHAAGLSLAVENGRRFGLDVAMISPEAARDRMPILETDGIHAVSFTPTDLHLEPEQIALGYANAAASLGCSLLPNTRVTGIVVEGGRVNRVLTDHGELYAPAVVDAAGGWLRLVGQMAGVSLPVVPTRHQLLITEPMRAARPDMPTARVVDANAYVRPCRGGLMFGGYEQDPVTVDLAERGPEFRIDDLALDIAVLRRLITSVEGQFPLLKDAPVREHRGGLPTMTPDGFHLVGPAPGVSGLYIIGGCNVGGLSVSPALGEVLAGWITDGEAPALDMSVMSPARFTQGIPALELLERCRLQYANYYTGQPRGADS</sequence>
<dbReference type="EMBL" id="VITT01000023">
    <property type="protein sequence ID" value="TWB50639.1"/>
    <property type="molecule type" value="Genomic_DNA"/>
</dbReference>
<dbReference type="GO" id="GO:0005737">
    <property type="term" value="C:cytoplasm"/>
    <property type="evidence" value="ECO:0007669"/>
    <property type="project" value="TreeGrafter"/>
</dbReference>
<keyword evidence="1" id="KW-0560">Oxidoreductase</keyword>
<dbReference type="OrthoDB" id="9804379at2"/>
<accession>A0A560HYJ1</accession>
<dbReference type="SUPFAM" id="SSF51905">
    <property type="entry name" value="FAD/NAD(P)-binding domain"/>
    <property type="match status" value="1"/>
</dbReference>
<evidence type="ECO:0000313" key="4">
    <source>
        <dbReference type="Proteomes" id="UP000318050"/>
    </source>
</evidence>
<evidence type="ECO:0000313" key="3">
    <source>
        <dbReference type="EMBL" id="TWB50639.1"/>
    </source>
</evidence>
<gene>
    <name evidence="3" type="ORF">FBZ92_12357</name>
</gene>
<organism evidence="3 4">
    <name type="scientific">Nitrospirillum amazonense</name>
    <dbReference type="NCBI Taxonomy" id="28077"/>
    <lineage>
        <taxon>Bacteria</taxon>
        <taxon>Pseudomonadati</taxon>
        <taxon>Pseudomonadota</taxon>
        <taxon>Alphaproteobacteria</taxon>
        <taxon>Rhodospirillales</taxon>
        <taxon>Azospirillaceae</taxon>
        <taxon>Nitrospirillum</taxon>
    </lineage>
</organism>
<dbReference type="AlphaFoldDB" id="A0A560HYJ1"/>
<dbReference type="PANTHER" id="PTHR13847">
    <property type="entry name" value="SARCOSINE DEHYDROGENASE-RELATED"/>
    <property type="match status" value="1"/>
</dbReference>
<dbReference type="Gene3D" id="3.30.9.10">
    <property type="entry name" value="D-Amino Acid Oxidase, subunit A, domain 2"/>
    <property type="match status" value="1"/>
</dbReference>
<protein>
    <submittedName>
        <fullName evidence="3">4-methylaminobutanoate oxidase (Formaldehyde-forming)</fullName>
    </submittedName>
</protein>
<dbReference type="GO" id="GO:0016491">
    <property type="term" value="F:oxidoreductase activity"/>
    <property type="evidence" value="ECO:0007669"/>
    <property type="project" value="UniProtKB-KW"/>
</dbReference>
<dbReference type="InterPro" id="IPR006076">
    <property type="entry name" value="FAD-dep_OxRdtase"/>
</dbReference>
<comment type="caution">
    <text evidence="3">The sequence shown here is derived from an EMBL/GenBank/DDBJ whole genome shotgun (WGS) entry which is preliminary data.</text>
</comment>
<reference evidence="3 4" key="1">
    <citation type="submission" date="2019-06" db="EMBL/GenBank/DDBJ databases">
        <title>Genomic Encyclopedia of Type Strains, Phase IV (KMG-V): Genome sequencing to study the core and pangenomes of soil and plant-associated prokaryotes.</title>
        <authorList>
            <person name="Whitman W."/>
        </authorList>
    </citation>
    <scope>NUCLEOTIDE SEQUENCE [LARGE SCALE GENOMIC DNA]</scope>
    <source>
        <strain evidence="3 4">BR 11140</strain>
    </source>
</reference>
<evidence type="ECO:0000256" key="1">
    <source>
        <dbReference type="ARBA" id="ARBA00023002"/>
    </source>
</evidence>
<evidence type="ECO:0000259" key="2">
    <source>
        <dbReference type="Pfam" id="PF01266"/>
    </source>
</evidence>
<dbReference type="Gene3D" id="3.50.50.60">
    <property type="entry name" value="FAD/NAD(P)-binding domain"/>
    <property type="match status" value="1"/>
</dbReference>
<name>A0A560HYJ1_9PROT</name>